<protein>
    <recommendedName>
        <fullName evidence="4">DUF2975 domain-containing protein</fullName>
    </recommendedName>
</protein>
<feature type="transmembrane region" description="Helical" evidence="1">
    <location>
        <begin position="53"/>
        <end position="75"/>
    </location>
</feature>
<dbReference type="EMBL" id="FMZO01000004">
    <property type="protein sequence ID" value="SDC78811.1"/>
    <property type="molecule type" value="Genomic_DNA"/>
</dbReference>
<keyword evidence="3" id="KW-1185">Reference proteome</keyword>
<evidence type="ECO:0008006" key="4">
    <source>
        <dbReference type="Google" id="ProtNLM"/>
    </source>
</evidence>
<evidence type="ECO:0000313" key="2">
    <source>
        <dbReference type="EMBL" id="SDC78811.1"/>
    </source>
</evidence>
<sequence length="178" mass="20426">MKYKTTLSIITSGLWCILLFSAQALIWHIRWFIPFIKTGFTNVVPPNQQPLVWFITQILTNIIFIYTGGMLLKLFGQYKKAGFFNSGGLRALHTVIYACIGLGVLGTVRVVAGNIQDLHLEEWHSLWAISNLAFRSFHNLLLFREPQSMYFLLAVLLWTLKQFLKTAATLKKENESFI</sequence>
<proteinExistence type="predicted"/>
<reference evidence="3" key="1">
    <citation type="submission" date="2016-10" db="EMBL/GenBank/DDBJ databases">
        <authorList>
            <person name="Varghese N."/>
            <person name="Submissions S."/>
        </authorList>
    </citation>
    <scope>NUCLEOTIDE SEQUENCE [LARGE SCALE GENOMIC DNA]</scope>
    <source>
        <strain evidence="3">DSM 25811 / CCM 8410 / LMG 26954 / E90</strain>
    </source>
</reference>
<organism evidence="2 3">
    <name type="scientific">Niabella drilacis (strain DSM 25811 / CCM 8410 / CCUG 62505 / LMG 26954 / E90)</name>
    <dbReference type="NCBI Taxonomy" id="1285928"/>
    <lineage>
        <taxon>Bacteria</taxon>
        <taxon>Pseudomonadati</taxon>
        <taxon>Bacteroidota</taxon>
        <taxon>Chitinophagia</taxon>
        <taxon>Chitinophagales</taxon>
        <taxon>Chitinophagaceae</taxon>
        <taxon>Niabella</taxon>
    </lineage>
</organism>
<keyword evidence="1" id="KW-1133">Transmembrane helix</keyword>
<keyword evidence="1" id="KW-0812">Transmembrane</keyword>
<accession>A0A1G6PFP3</accession>
<feature type="transmembrane region" description="Helical" evidence="1">
    <location>
        <begin position="95"/>
        <end position="115"/>
    </location>
</feature>
<dbReference type="RefSeq" id="WP_143019703.1">
    <property type="nucleotide sequence ID" value="NZ_FMZO01000004.1"/>
</dbReference>
<dbReference type="Proteomes" id="UP000198757">
    <property type="component" value="Unassembled WGS sequence"/>
</dbReference>
<evidence type="ECO:0000256" key="1">
    <source>
        <dbReference type="SAM" id="Phobius"/>
    </source>
</evidence>
<keyword evidence="1" id="KW-0472">Membrane</keyword>
<name>A0A1G6PFP3_NIADE</name>
<feature type="transmembrane region" description="Helical" evidence="1">
    <location>
        <begin position="147"/>
        <end position="164"/>
    </location>
</feature>
<dbReference type="OrthoDB" id="672394at2"/>
<dbReference type="STRING" id="1285928.SAMN04487894_10418"/>
<dbReference type="AlphaFoldDB" id="A0A1G6PFP3"/>
<gene>
    <name evidence="2" type="ORF">SAMN04487894_10418</name>
</gene>
<feature type="transmembrane region" description="Helical" evidence="1">
    <location>
        <begin position="12"/>
        <end position="33"/>
    </location>
</feature>
<evidence type="ECO:0000313" key="3">
    <source>
        <dbReference type="Proteomes" id="UP000198757"/>
    </source>
</evidence>